<dbReference type="CDD" id="cd00552">
    <property type="entry name" value="RaiA"/>
    <property type="match status" value="1"/>
</dbReference>
<comment type="subunit">
    <text evidence="3">Associates exclusively with 100S ribosomes, which are dimers of 70S ribosomes.</text>
</comment>
<dbReference type="FunFam" id="3.30.160.100:FF:000001">
    <property type="entry name" value="Ribosome hibernation promoting factor"/>
    <property type="match status" value="1"/>
</dbReference>
<evidence type="ECO:0000256" key="4">
    <source>
        <dbReference type="ARBA" id="ARBA00041148"/>
    </source>
</evidence>
<evidence type="ECO:0000313" key="6">
    <source>
        <dbReference type="EMBL" id="SFD25898.1"/>
    </source>
</evidence>
<keyword evidence="7" id="KW-1185">Reference proteome</keyword>
<comment type="similarity">
    <text evidence="2">Belongs to the HPF/YfiA ribosome-associated protein family. Short HPF subfamily.</text>
</comment>
<dbReference type="PANTHER" id="PTHR33231">
    <property type="entry name" value="30S RIBOSOMAL PROTEIN"/>
    <property type="match status" value="1"/>
</dbReference>
<evidence type="ECO:0000256" key="1">
    <source>
        <dbReference type="ARBA" id="ARBA00022845"/>
    </source>
</evidence>
<protein>
    <recommendedName>
        <fullName evidence="4">Ribosome hibernation promoting factor</fullName>
    </recommendedName>
    <alternativeName>
        <fullName evidence="5">Hibernation factor HPF</fullName>
    </alternativeName>
</protein>
<dbReference type="InterPro" id="IPR050574">
    <property type="entry name" value="HPF/YfiA_ribosome-assoc"/>
</dbReference>
<dbReference type="Pfam" id="PF02482">
    <property type="entry name" value="Ribosomal_S30AE"/>
    <property type="match status" value="1"/>
</dbReference>
<evidence type="ECO:0000256" key="5">
    <source>
        <dbReference type="ARBA" id="ARBA00041319"/>
    </source>
</evidence>
<organism evidence="6 7">
    <name type="scientific">Thiohalospira halophila DSM 15071</name>
    <dbReference type="NCBI Taxonomy" id="1123397"/>
    <lineage>
        <taxon>Bacteria</taxon>
        <taxon>Pseudomonadati</taxon>
        <taxon>Pseudomonadota</taxon>
        <taxon>Gammaproteobacteria</taxon>
        <taxon>Thiohalospirales</taxon>
        <taxon>Thiohalospiraceae</taxon>
        <taxon>Thiohalospira</taxon>
    </lineage>
</organism>
<dbReference type="GO" id="GO:0022627">
    <property type="term" value="C:cytosolic small ribosomal subunit"/>
    <property type="evidence" value="ECO:0007669"/>
    <property type="project" value="TreeGrafter"/>
</dbReference>
<dbReference type="GO" id="GO:0043024">
    <property type="term" value="F:ribosomal small subunit binding"/>
    <property type="evidence" value="ECO:0007669"/>
    <property type="project" value="TreeGrafter"/>
</dbReference>
<dbReference type="OrthoDB" id="9795980at2"/>
<dbReference type="NCBIfam" id="TIGR00741">
    <property type="entry name" value="yfiA"/>
    <property type="match status" value="1"/>
</dbReference>
<dbReference type="Gene3D" id="3.30.160.100">
    <property type="entry name" value="Ribosome hibernation promotion factor-like"/>
    <property type="match status" value="1"/>
</dbReference>
<dbReference type="EMBL" id="FOMJ01000003">
    <property type="protein sequence ID" value="SFD25898.1"/>
    <property type="molecule type" value="Genomic_DNA"/>
</dbReference>
<gene>
    <name evidence="6" type="ORF">SAMN05660831_01312</name>
</gene>
<evidence type="ECO:0000256" key="2">
    <source>
        <dbReference type="ARBA" id="ARBA00038434"/>
    </source>
</evidence>
<dbReference type="InterPro" id="IPR003489">
    <property type="entry name" value="RHF/RaiA"/>
</dbReference>
<dbReference type="Proteomes" id="UP000198611">
    <property type="component" value="Unassembled WGS sequence"/>
</dbReference>
<proteinExistence type="inferred from homology"/>
<evidence type="ECO:0000256" key="3">
    <source>
        <dbReference type="ARBA" id="ARBA00038695"/>
    </source>
</evidence>
<name>A0A1I1R199_9GAMM</name>
<accession>A0A1I1R199</accession>
<dbReference type="SUPFAM" id="SSF69754">
    <property type="entry name" value="Ribosome binding protein Y (YfiA homologue)"/>
    <property type="match status" value="1"/>
</dbReference>
<dbReference type="RefSeq" id="WP_093427958.1">
    <property type="nucleotide sequence ID" value="NZ_FOMJ01000003.1"/>
</dbReference>
<reference evidence="6 7" key="1">
    <citation type="submission" date="2016-10" db="EMBL/GenBank/DDBJ databases">
        <authorList>
            <person name="de Groot N.N."/>
        </authorList>
    </citation>
    <scope>NUCLEOTIDE SEQUENCE [LARGE SCALE GENOMIC DNA]</scope>
    <source>
        <strain evidence="6 7">HL3</strain>
    </source>
</reference>
<dbReference type="GO" id="GO:0045900">
    <property type="term" value="P:negative regulation of translational elongation"/>
    <property type="evidence" value="ECO:0007669"/>
    <property type="project" value="TreeGrafter"/>
</dbReference>
<sequence length="102" mass="11502">MQQLNITGHHVEITDALRSYVQEKMERLVRHGDGIGNAHVVLNVEPHQRQQAEATMHVSGADLHAEAESDDLYAAIDALIDKLDRQLTKHRDKLQDKHHGKG</sequence>
<dbReference type="InterPro" id="IPR036567">
    <property type="entry name" value="RHF-like"/>
</dbReference>
<dbReference type="PANTHER" id="PTHR33231:SF1">
    <property type="entry name" value="30S RIBOSOMAL PROTEIN"/>
    <property type="match status" value="1"/>
</dbReference>
<evidence type="ECO:0000313" key="7">
    <source>
        <dbReference type="Proteomes" id="UP000198611"/>
    </source>
</evidence>
<dbReference type="STRING" id="1123397.SAMN05660831_01312"/>
<dbReference type="AlphaFoldDB" id="A0A1I1R199"/>
<keyword evidence="1" id="KW-0810">Translation regulation</keyword>